<reference evidence="1 2" key="1">
    <citation type="submission" date="2021-06" db="EMBL/GenBank/DDBJ databases">
        <authorList>
            <person name="Palmer J.M."/>
        </authorList>
    </citation>
    <scope>NUCLEOTIDE SEQUENCE [LARGE SCALE GENOMIC DNA]</scope>
    <source>
        <strain evidence="1 2">XC_2019</strain>
        <tissue evidence="1">Muscle</tissue>
    </source>
</reference>
<evidence type="ECO:0000313" key="1">
    <source>
        <dbReference type="EMBL" id="MEQ2190414.1"/>
    </source>
</evidence>
<protein>
    <submittedName>
        <fullName evidence="1">Uncharacterized protein</fullName>
    </submittedName>
</protein>
<accession>A0ABV0Q3P9</accession>
<name>A0ABV0Q3P9_9TELE</name>
<gene>
    <name evidence="1" type="ORF">XENOCAPTIV_013035</name>
</gene>
<dbReference type="Proteomes" id="UP001434883">
    <property type="component" value="Unassembled WGS sequence"/>
</dbReference>
<evidence type="ECO:0000313" key="2">
    <source>
        <dbReference type="Proteomes" id="UP001434883"/>
    </source>
</evidence>
<keyword evidence="2" id="KW-1185">Reference proteome</keyword>
<sequence length="134" mass="14686">MGVRVDVSVRLLERLILHAFHSIHSSKQTGSLVHLLVCYCSPGQLVLTSLLPGLGTAQLRPLNIPEISVEQGRGSVLQDDCQEATTKRNPSLPLSWFLHMVLVVLDLHVSTVESYGTSYAAGSIHIMFIGRKLD</sequence>
<dbReference type="EMBL" id="JAHRIN010000026">
    <property type="protein sequence ID" value="MEQ2190414.1"/>
    <property type="molecule type" value="Genomic_DNA"/>
</dbReference>
<organism evidence="1 2">
    <name type="scientific">Xenoophorus captivus</name>
    <dbReference type="NCBI Taxonomy" id="1517983"/>
    <lineage>
        <taxon>Eukaryota</taxon>
        <taxon>Metazoa</taxon>
        <taxon>Chordata</taxon>
        <taxon>Craniata</taxon>
        <taxon>Vertebrata</taxon>
        <taxon>Euteleostomi</taxon>
        <taxon>Actinopterygii</taxon>
        <taxon>Neopterygii</taxon>
        <taxon>Teleostei</taxon>
        <taxon>Neoteleostei</taxon>
        <taxon>Acanthomorphata</taxon>
        <taxon>Ovalentaria</taxon>
        <taxon>Atherinomorphae</taxon>
        <taxon>Cyprinodontiformes</taxon>
        <taxon>Goodeidae</taxon>
        <taxon>Xenoophorus</taxon>
    </lineage>
</organism>
<comment type="caution">
    <text evidence="1">The sequence shown here is derived from an EMBL/GenBank/DDBJ whole genome shotgun (WGS) entry which is preliminary data.</text>
</comment>
<proteinExistence type="predicted"/>